<dbReference type="Pfam" id="PF05853">
    <property type="entry name" value="BKACE"/>
    <property type="match status" value="1"/>
</dbReference>
<dbReference type="Gene3D" id="3.20.20.70">
    <property type="entry name" value="Aldolase class I"/>
    <property type="match status" value="1"/>
</dbReference>
<keyword evidence="4" id="KW-0862">Zinc</keyword>
<proteinExistence type="predicted"/>
<dbReference type="InterPro" id="IPR013785">
    <property type="entry name" value="Aldolase_TIM"/>
</dbReference>
<evidence type="ECO:0000313" key="6">
    <source>
        <dbReference type="Proteomes" id="UP000698752"/>
    </source>
</evidence>
<protein>
    <submittedName>
        <fullName evidence="5">3-keto-5-aminohexanoate cleavage protein</fullName>
    </submittedName>
</protein>
<dbReference type="PANTHER" id="PTHR37418">
    <property type="entry name" value="3-KETO-5-AMINOHEXANOATE CLEAVAGE ENZYME-RELATED"/>
    <property type="match status" value="1"/>
</dbReference>
<comment type="cofactor">
    <cofactor evidence="1">
        <name>Zn(2+)</name>
        <dbReference type="ChEBI" id="CHEBI:29105"/>
    </cofactor>
</comment>
<keyword evidence="6" id="KW-1185">Reference proteome</keyword>
<evidence type="ECO:0000256" key="1">
    <source>
        <dbReference type="ARBA" id="ARBA00001947"/>
    </source>
</evidence>
<evidence type="ECO:0000313" key="5">
    <source>
        <dbReference type="EMBL" id="MBR0651972.1"/>
    </source>
</evidence>
<reference evidence="6" key="1">
    <citation type="journal article" date="2021" name="Syst. Appl. Microbiol.">
        <title>Roseomonas hellenica sp. nov., isolated from roots of wild-growing Alkanna tinctoria.</title>
        <authorList>
            <person name="Rat A."/>
            <person name="Naranjo H.D."/>
            <person name="Lebbe L."/>
            <person name="Cnockaert M."/>
            <person name="Krigas N."/>
            <person name="Grigoriadou K."/>
            <person name="Maloupa E."/>
            <person name="Willems A."/>
        </authorList>
    </citation>
    <scope>NUCLEOTIDE SEQUENCE [LARGE SCALE GENOMIC DNA]</scope>
    <source>
        <strain evidence="6">LMG 31159</strain>
    </source>
</reference>
<comment type="caution">
    <text evidence="5">The sequence shown here is derived from an EMBL/GenBank/DDBJ whole genome shotgun (WGS) entry which is preliminary data.</text>
</comment>
<dbReference type="PANTHER" id="PTHR37418:SF2">
    <property type="entry name" value="3-KETO-5-AMINOHEXANOATE CLEAVAGE ENZYME"/>
    <property type="match status" value="1"/>
</dbReference>
<dbReference type="InterPro" id="IPR008567">
    <property type="entry name" value="BKACE"/>
</dbReference>
<keyword evidence="2" id="KW-0808">Transferase</keyword>
<dbReference type="RefSeq" id="WP_211870690.1">
    <property type="nucleotide sequence ID" value="NZ_JAAEDI010000023.1"/>
</dbReference>
<dbReference type="EMBL" id="JAAEDI010000023">
    <property type="protein sequence ID" value="MBR0651972.1"/>
    <property type="molecule type" value="Genomic_DNA"/>
</dbReference>
<dbReference type="Proteomes" id="UP000698752">
    <property type="component" value="Unassembled WGS sequence"/>
</dbReference>
<name>A0ABS5EMZ0_9PROT</name>
<sequence>MAKKVIIMARINEYAPRDRNPHIPFTPEEIAETAAACREAGASIVHFHARNADGSPSHDSDVYLDIIRRIRARTDILIDCTLGQNTIKGDEARAAHIARMRDQPQDRADLAAVDVGSTNIDVYDAAAKRFRTTDKTYLNTIGTCMYLAGEMDRAGVKPHLTCWAIPFLRTADAMLDMGVFKEPAYVQFAFCEGGIVGGHPCTIASTLAFLDVLPRERRIEWTVTCKEGSILPAAAVALERGGHLSPGIGDYPYPELGCPTNAELVRYFAQLARGFGRDTATPAETRAMLGLPAA</sequence>
<accession>A0ABS5EMZ0</accession>
<evidence type="ECO:0000256" key="2">
    <source>
        <dbReference type="ARBA" id="ARBA00022679"/>
    </source>
</evidence>
<organism evidence="5 6">
    <name type="scientific">Neoroseomonas terrae</name>
    <dbReference type="NCBI Taxonomy" id="424799"/>
    <lineage>
        <taxon>Bacteria</taxon>
        <taxon>Pseudomonadati</taxon>
        <taxon>Pseudomonadota</taxon>
        <taxon>Alphaproteobacteria</taxon>
        <taxon>Acetobacterales</taxon>
        <taxon>Acetobacteraceae</taxon>
        <taxon>Neoroseomonas</taxon>
    </lineage>
</organism>
<evidence type="ECO:0000256" key="3">
    <source>
        <dbReference type="ARBA" id="ARBA00022723"/>
    </source>
</evidence>
<keyword evidence="3" id="KW-0479">Metal-binding</keyword>
<dbReference type="SUPFAM" id="SSF51395">
    <property type="entry name" value="FMN-linked oxidoreductases"/>
    <property type="match status" value="1"/>
</dbReference>
<evidence type="ECO:0000256" key="4">
    <source>
        <dbReference type="ARBA" id="ARBA00022833"/>
    </source>
</evidence>
<gene>
    <name evidence="5" type="ORF">GXW78_20070</name>
</gene>